<organism evidence="2 3">
    <name type="scientific">Xylanibacter rarus</name>
    <dbReference type="NCBI Taxonomy" id="1676614"/>
    <lineage>
        <taxon>Bacteria</taxon>
        <taxon>Pseudomonadati</taxon>
        <taxon>Bacteroidota</taxon>
        <taxon>Bacteroidia</taxon>
        <taxon>Bacteroidales</taxon>
        <taxon>Prevotellaceae</taxon>
        <taxon>Xylanibacter</taxon>
    </lineage>
</organism>
<comment type="caution">
    <text evidence="2">The sequence shown here is derived from an EMBL/GenBank/DDBJ whole genome shotgun (WGS) entry which is preliminary data.</text>
</comment>
<keyword evidence="3" id="KW-1185">Reference proteome</keyword>
<evidence type="ECO:0000313" key="2">
    <source>
        <dbReference type="EMBL" id="KOO67629.1"/>
    </source>
</evidence>
<dbReference type="AlphaFoldDB" id="A0A8E1QXA7"/>
<evidence type="ECO:0000313" key="3">
    <source>
        <dbReference type="Proteomes" id="UP000036951"/>
    </source>
</evidence>
<feature type="chain" id="PRO_5034774109" evidence="1">
    <location>
        <begin position="23"/>
        <end position="283"/>
    </location>
</feature>
<dbReference type="EMBL" id="LFQU01000031">
    <property type="protein sequence ID" value="KOO67629.1"/>
    <property type="molecule type" value="Genomic_DNA"/>
</dbReference>
<dbReference type="Proteomes" id="UP000036951">
    <property type="component" value="Unassembled WGS sequence"/>
</dbReference>
<sequence length="283" mass="32122">MIMKKLLFAFLLALVIHSTSYASNFSKYRGVWASNDAEAVITDSICMFFEKTPTGLRAFLNIPTQDIYSCTTYKDSAFVVETTTPLTLTDEVKTVNGTAVKTLRIGDNVMSKVEEITTCKPYEKSIAKSKLDIGKCLQEWRLGARFGKDGDVFMCEVNTNRHMFVYLVNGRMIYIRAAATANNNNGTLFFQNIRMMRNDNTGEMTSYIEPDNYNIAANNLNIDNSKFNPNACVFSPDGGIYWSFISFTPDQIQLNGCGETYYIKRTDQFDEYFKYIPYEKAGL</sequence>
<proteinExistence type="predicted"/>
<keyword evidence="1" id="KW-0732">Signal</keyword>
<name>A0A8E1QXA7_9BACT</name>
<gene>
    <name evidence="2" type="ORF">ACU52_12410</name>
</gene>
<reference evidence="2 3" key="1">
    <citation type="submission" date="2015-06" db="EMBL/GenBank/DDBJ databases">
        <title>Prevotella sp. 109, sp. nov., a novel member of the family Prevotellaceae isolated from human faeces.</title>
        <authorList>
            <person name="Shkoporov A.N."/>
            <person name="Chaplin A.V."/>
            <person name="Kafarskaia L.I."/>
            <person name="Efimov B.A."/>
        </authorList>
    </citation>
    <scope>NUCLEOTIDE SEQUENCE [LARGE SCALE GENOMIC DNA]</scope>
    <source>
        <strain evidence="2 3">109</strain>
    </source>
</reference>
<feature type="signal peptide" evidence="1">
    <location>
        <begin position="1"/>
        <end position="22"/>
    </location>
</feature>
<accession>A0A8E1QXA7</accession>
<protein>
    <submittedName>
        <fullName evidence="2">Uncharacterized protein</fullName>
    </submittedName>
</protein>
<evidence type="ECO:0000256" key="1">
    <source>
        <dbReference type="SAM" id="SignalP"/>
    </source>
</evidence>